<evidence type="ECO:0000313" key="3">
    <source>
        <dbReference type="Proteomes" id="UP001287356"/>
    </source>
</evidence>
<dbReference type="EMBL" id="JAULSN010000006">
    <property type="protein sequence ID" value="KAK3368877.1"/>
    <property type="molecule type" value="Genomic_DNA"/>
</dbReference>
<dbReference type="Proteomes" id="UP001287356">
    <property type="component" value="Unassembled WGS sequence"/>
</dbReference>
<name>A0AAE0N310_9PEZI</name>
<organism evidence="2 3">
    <name type="scientific">Lasiosphaeria ovina</name>
    <dbReference type="NCBI Taxonomy" id="92902"/>
    <lineage>
        <taxon>Eukaryota</taxon>
        <taxon>Fungi</taxon>
        <taxon>Dikarya</taxon>
        <taxon>Ascomycota</taxon>
        <taxon>Pezizomycotina</taxon>
        <taxon>Sordariomycetes</taxon>
        <taxon>Sordariomycetidae</taxon>
        <taxon>Sordariales</taxon>
        <taxon>Lasiosphaeriaceae</taxon>
        <taxon>Lasiosphaeria</taxon>
    </lineage>
</organism>
<gene>
    <name evidence="2" type="ORF">B0T24DRAFT_630879</name>
</gene>
<evidence type="ECO:0000313" key="2">
    <source>
        <dbReference type="EMBL" id="KAK3368877.1"/>
    </source>
</evidence>
<reference evidence="2" key="1">
    <citation type="journal article" date="2023" name="Mol. Phylogenet. Evol.">
        <title>Genome-scale phylogeny and comparative genomics of the fungal order Sordariales.</title>
        <authorList>
            <person name="Hensen N."/>
            <person name="Bonometti L."/>
            <person name="Westerberg I."/>
            <person name="Brannstrom I.O."/>
            <person name="Guillou S."/>
            <person name="Cros-Aarteil S."/>
            <person name="Calhoun S."/>
            <person name="Haridas S."/>
            <person name="Kuo A."/>
            <person name="Mondo S."/>
            <person name="Pangilinan J."/>
            <person name="Riley R."/>
            <person name="LaButti K."/>
            <person name="Andreopoulos B."/>
            <person name="Lipzen A."/>
            <person name="Chen C."/>
            <person name="Yan M."/>
            <person name="Daum C."/>
            <person name="Ng V."/>
            <person name="Clum A."/>
            <person name="Steindorff A."/>
            <person name="Ohm R.A."/>
            <person name="Martin F."/>
            <person name="Silar P."/>
            <person name="Natvig D.O."/>
            <person name="Lalanne C."/>
            <person name="Gautier V."/>
            <person name="Ament-Velasquez S.L."/>
            <person name="Kruys A."/>
            <person name="Hutchinson M.I."/>
            <person name="Powell A.J."/>
            <person name="Barry K."/>
            <person name="Miller A.N."/>
            <person name="Grigoriev I.V."/>
            <person name="Debuchy R."/>
            <person name="Gladieux P."/>
            <person name="Hiltunen Thoren M."/>
            <person name="Johannesson H."/>
        </authorList>
    </citation>
    <scope>NUCLEOTIDE SEQUENCE</scope>
    <source>
        <strain evidence="2">CBS 958.72</strain>
    </source>
</reference>
<dbReference type="PROSITE" id="PS51257">
    <property type="entry name" value="PROKAR_LIPOPROTEIN"/>
    <property type="match status" value="1"/>
</dbReference>
<reference evidence="2" key="2">
    <citation type="submission" date="2023-06" db="EMBL/GenBank/DDBJ databases">
        <authorList>
            <consortium name="Lawrence Berkeley National Laboratory"/>
            <person name="Haridas S."/>
            <person name="Hensen N."/>
            <person name="Bonometti L."/>
            <person name="Westerberg I."/>
            <person name="Brannstrom I.O."/>
            <person name="Guillou S."/>
            <person name="Cros-Aarteil S."/>
            <person name="Calhoun S."/>
            <person name="Kuo A."/>
            <person name="Mondo S."/>
            <person name="Pangilinan J."/>
            <person name="Riley R."/>
            <person name="Labutti K."/>
            <person name="Andreopoulos B."/>
            <person name="Lipzen A."/>
            <person name="Chen C."/>
            <person name="Yanf M."/>
            <person name="Daum C."/>
            <person name="Ng V."/>
            <person name="Clum A."/>
            <person name="Steindorff A."/>
            <person name="Ohm R."/>
            <person name="Martin F."/>
            <person name="Silar P."/>
            <person name="Natvig D."/>
            <person name="Lalanne C."/>
            <person name="Gautier V."/>
            <person name="Ament-Velasquez S.L."/>
            <person name="Kruys A."/>
            <person name="Hutchinson M.I."/>
            <person name="Powell A.J."/>
            <person name="Barry K."/>
            <person name="Miller A.N."/>
            <person name="Grigoriev I.V."/>
            <person name="Debuchy R."/>
            <person name="Gladieux P."/>
            <person name="Thoren M.H."/>
            <person name="Johannesson H."/>
        </authorList>
    </citation>
    <scope>NUCLEOTIDE SEQUENCE</scope>
    <source>
        <strain evidence="2">CBS 958.72</strain>
    </source>
</reference>
<accession>A0AAE0N310</accession>
<keyword evidence="3" id="KW-1185">Reference proteome</keyword>
<evidence type="ECO:0000256" key="1">
    <source>
        <dbReference type="SAM" id="MobiDB-lite"/>
    </source>
</evidence>
<comment type="caution">
    <text evidence="2">The sequence shown here is derived from an EMBL/GenBank/DDBJ whole genome shotgun (WGS) entry which is preliminary data.</text>
</comment>
<proteinExistence type="predicted"/>
<dbReference type="AlphaFoldDB" id="A0AAE0N310"/>
<protein>
    <submittedName>
        <fullName evidence="2">Uncharacterized protein</fullName>
    </submittedName>
</protein>
<feature type="region of interest" description="Disordered" evidence="1">
    <location>
        <begin position="129"/>
        <end position="151"/>
    </location>
</feature>
<sequence length="172" mass="18864">MLRIPYSVYIQGSQPHSLTIFCACDCVDEHQVLLAHASDLAAGSGSLLCATRFAPSASELLPMFPHRQLLSALLGVASSQVSPARRRSCTPIWIFKLGARLGAEFVFGSHMPIKTRILFRIVDRARQAVPPPPTGTGSLRPRGAWQRRPSSSRAWVAQTNLPRFFAGRNWAA</sequence>